<dbReference type="RefSeq" id="XP_056579828.1">
    <property type="nucleotide sequence ID" value="XM_056723578.1"/>
</dbReference>
<dbReference type="PROSITE" id="PS50048">
    <property type="entry name" value="ZN2_CY6_FUNGAL_2"/>
    <property type="match status" value="1"/>
</dbReference>
<evidence type="ECO:0000256" key="4">
    <source>
        <dbReference type="ARBA" id="ARBA00023163"/>
    </source>
</evidence>
<dbReference type="InterPro" id="IPR001138">
    <property type="entry name" value="Zn2Cys6_DnaBD"/>
</dbReference>
<comment type="caution">
    <text evidence="7">The sequence shown here is derived from an EMBL/GenBank/DDBJ whole genome shotgun (WGS) entry which is preliminary data.</text>
</comment>
<dbReference type="PROSITE" id="PS00463">
    <property type="entry name" value="ZN2_CY6_FUNGAL_1"/>
    <property type="match status" value="1"/>
</dbReference>
<dbReference type="SUPFAM" id="SSF57701">
    <property type="entry name" value="Zn2/Cys6 DNA-binding domain"/>
    <property type="match status" value="1"/>
</dbReference>
<organism evidence="7 8">
    <name type="scientific">Penicillium concentricum</name>
    <dbReference type="NCBI Taxonomy" id="293559"/>
    <lineage>
        <taxon>Eukaryota</taxon>
        <taxon>Fungi</taxon>
        <taxon>Dikarya</taxon>
        <taxon>Ascomycota</taxon>
        <taxon>Pezizomycotina</taxon>
        <taxon>Eurotiomycetes</taxon>
        <taxon>Eurotiomycetidae</taxon>
        <taxon>Eurotiales</taxon>
        <taxon>Aspergillaceae</taxon>
        <taxon>Penicillium</taxon>
    </lineage>
</organism>
<protein>
    <recommendedName>
        <fullName evidence="6">Zn(2)-C6 fungal-type domain-containing protein</fullName>
    </recommendedName>
</protein>
<dbReference type="SMART" id="SM00066">
    <property type="entry name" value="GAL4"/>
    <property type="match status" value="1"/>
</dbReference>
<gene>
    <name evidence="7" type="ORF">N7517_005848</name>
</gene>
<evidence type="ECO:0000313" key="7">
    <source>
        <dbReference type="EMBL" id="KAJ5373842.1"/>
    </source>
</evidence>
<dbReference type="GO" id="GO:0045944">
    <property type="term" value="P:positive regulation of transcription by RNA polymerase II"/>
    <property type="evidence" value="ECO:0007669"/>
    <property type="project" value="TreeGrafter"/>
</dbReference>
<evidence type="ECO:0000256" key="5">
    <source>
        <dbReference type="ARBA" id="ARBA00023242"/>
    </source>
</evidence>
<dbReference type="AlphaFoldDB" id="A0A9W9V9K0"/>
<evidence type="ECO:0000259" key="6">
    <source>
        <dbReference type="PROSITE" id="PS50048"/>
    </source>
</evidence>
<evidence type="ECO:0000256" key="1">
    <source>
        <dbReference type="ARBA" id="ARBA00004123"/>
    </source>
</evidence>
<evidence type="ECO:0000256" key="2">
    <source>
        <dbReference type="ARBA" id="ARBA00023015"/>
    </source>
</evidence>
<dbReference type="Gene3D" id="4.10.240.10">
    <property type="entry name" value="Zn(2)-C6 fungal-type DNA-binding domain"/>
    <property type="match status" value="1"/>
</dbReference>
<reference evidence="7" key="2">
    <citation type="journal article" date="2023" name="IMA Fungus">
        <title>Comparative genomic study of the Penicillium genus elucidates a diverse pangenome and 15 lateral gene transfer events.</title>
        <authorList>
            <person name="Petersen C."/>
            <person name="Sorensen T."/>
            <person name="Nielsen M.R."/>
            <person name="Sondergaard T.E."/>
            <person name="Sorensen J.L."/>
            <person name="Fitzpatrick D.A."/>
            <person name="Frisvad J.C."/>
            <person name="Nielsen K.L."/>
        </authorList>
    </citation>
    <scope>NUCLEOTIDE SEQUENCE</scope>
    <source>
        <strain evidence="7">IBT 3081</strain>
    </source>
</reference>
<dbReference type="PANTHER" id="PTHR37534">
    <property type="entry name" value="TRANSCRIPTIONAL ACTIVATOR PROTEIN UGA3"/>
    <property type="match status" value="1"/>
</dbReference>
<dbReference type="Pfam" id="PF00172">
    <property type="entry name" value="Zn_clus"/>
    <property type="match status" value="1"/>
</dbReference>
<dbReference type="GO" id="GO:0008270">
    <property type="term" value="F:zinc ion binding"/>
    <property type="evidence" value="ECO:0007669"/>
    <property type="project" value="InterPro"/>
</dbReference>
<keyword evidence="5" id="KW-0539">Nucleus</keyword>
<proteinExistence type="predicted"/>
<feature type="domain" description="Zn(2)-C6 fungal-type" evidence="6">
    <location>
        <begin position="20"/>
        <end position="48"/>
    </location>
</feature>
<keyword evidence="2" id="KW-0805">Transcription regulation</keyword>
<dbReference type="Proteomes" id="UP001147752">
    <property type="component" value="Unassembled WGS sequence"/>
</dbReference>
<dbReference type="GO" id="GO:0000981">
    <property type="term" value="F:DNA-binding transcription factor activity, RNA polymerase II-specific"/>
    <property type="evidence" value="ECO:0007669"/>
    <property type="project" value="InterPro"/>
</dbReference>
<evidence type="ECO:0000313" key="8">
    <source>
        <dbReference type="Proteomes" id="UP001147752"/>
    </source>
</evidence>
<dbReference type="PANTHER" id="PTHR37534:SF7">
    <property type="entry name" value="TRANSCRIPTIONAL ACTIVATOR PROTEIN UGA3"/>
    <property type="match status" value="1"/>
</dbReference>
<dbReference type="InterPro" id="IPR021858">
    <property type="entry name" value="Fun_TF"/>
</dbReference>
<keyword evidence="3" id="KW-0238">DNA-binding</keyword>
<dbReference type="Pfam" id="PF11951">
    <property type="entry name" value="Fungal_trans_2"/>
    <property type="match status" value="1"/>
</dbReference>
<dbReference type="GeneID" id="81462761"/>
<dbReference type="EMBL" id="JAPZBT010000002">
    <property type="protein sequence ID" value="KAJ5373842.1"/>
    <property type="molecule type" value="Genomic_DNA"/>
</dbReference>
<accession>A0A9W9V9K0</accession>
<name>A0A9W9V9K0_9EURO</name>
<evidence type="ECO:0000256" key="3">
    <source>
        <dbReference type="ARBA" id="ARBA00023125"/>
    </source>
</evidence>
<sequence length="667" mass="75605">MVLAALRGENTPARSRSMSGCTTCRRRHTKCDERHPSCSTCETLDIPCEGYQINLVFDSSHSARSGCRRPLFTMKMREAMSEMLTASVGSGDVDQCLSQVDKETDELQDGARGFMTEYGPFGAFRISNMEIQAETTSIPAGLQSPTASAALSPPMIESIPNINDLFSEDPLMECLFWDFDLPMDLHHGALFNANSSPTNYDETNTFCTPHSMPNAPAVVSPSSPLISNLAPRNAGTLLLHYKANVIRSFSPVYSNKTPWQIMHVPIAMETFAQLSMGEFAPSTKMCIFYSILATSAFSLQASSSQESGGEAYALQAQNYIKMAIRDATSTPKKVKYKDMLIAFLCMATAWAYQGNEIRIESCFLDCEQWISLRGVPKQKKSRKVRLLHHCYLCPRVFYESTSVCRKPVSPVNNPSGAFFRRQQWADRFEQRMNERKEGPMVENDMHFEVPGRWDSSMYPEIYGIPESLLFSLAHVTRLANEKDISNSNQHDHSLDMKQFFERASSLEKYICAWRPPVHPPQDGRPTEENMLGQSPHDLLIIQMITAFHKALLIFFYRRIYDVDASILQENVKHIQYSLAQCEKLDVPAVRLSTTFVWVAFIASCEALDSTLQNWFSDWFDTSAQKANLQVFQVVKSITQEVWRRRKEGECGSWPVVLRETKQNLFYV</sequence>
<dbReference type="GO" id="GO:0000976">
    <property type="term" value="F:transcription cis-regulatory region binding"/>
    <property type="evidence" value="ECO:0007669"/>
    <property type="project" value="TreeGrafter"/>
</dbReference>
<dbReference type="GO" id="GO:0005634">
    <property type="term" value="C:nucleus"/>
    <property type="evidence" value="ECO:0007669"/>
    <property type="project" value="UniProtKB-SubCell"/>
</dbReference>
<dbReference type="OrthoDB" id="5089701at2759"/>
<reference evidence="7" key="1">
    <citation type="submission" date="2022-12" db="EMBL/GenBank/DDBJ databases">
        <authorList>
            <person name="Petersen C."/>
        </authorList>
    </citation>
    <scope>NUCLEOTIDE SEQUENCE</scope>
    <source>
        <strain evidence="7">IBT 3081</strain>
    </source>
</reference>
<dbReference type="InterPro" id="IPR036864">
    <property type="entry name" value="Zn2-C6_fun-type_DNA-bd_sf"/>
</dbReference>
<keyword evidence="4" id="KW-0804">Transcription</keyword>
<comment type="subcellular location">
    <subcellularLocation>
        <location evidence="1">Nucleus</location>
    </subcellularLocation>
</comment>
<keyword evidence="8" id="KW-1185">Reference proteome</keyword>
<dbReference type="CDD" id="cd00067">
    <property type="entry name" value="GAL4"/>
    <property type="match status" value="1"/>
</dbReference>